<proteinExistence type="inferred from homology"/>
<dbReference type="InterPro" id="IPR003400">
    <property type="entry name" value="ExbD"/>
</dbReference>
<name>A0A5C5VIE3_9BACT</name>
<dbReference type="OrthoDB" id="281590at2"/>
<comment type="subcellular location">
    <subcellularLocation>
        <location evidence="1">Cell membrane</location>
        <topology evidence="1">Single-pass membrane protein</topology>
    </subcellularLocation>
    <subcellularLocation>
        <location evidence="7">Cell membrane</location>
        <topology evidence="7">Single-pass type II membrane protein</topology>
    </subcellularLocation>
</comment>
<evidence type="ECO:0000256" key="1">
    <source>
        <dbReference type="ARBA" id="ARBA00004162"/>
    </source>
</evidence>
<keyword evidence="4 7" id="KW-0812">Transmembrane</keyword>
<dbReference type="GO" id="GO:0005886">
    <property type="term" value="C:plasma membrane"/>
    <property type="evidence" value="ECO:0007669"/>
    <property type="project" value="UniProtKB-SubCell"/>
</dbReference>
<keyword evidence="9" id="KW-1185">Reference proteome</keyword>
<keyword evidence="7" id="KW-0813">Transport</keyword>
<organism evidence="8 9">
    <name type="scientific">Posidoniimonas corsicana</name>
    <dbReference type="NCBI Taxonomy" id="1938618"/>
    <lineage>
        <taxon>Bacteria</taxon>
        <taxon>Pseudomonadati</taxon>
        <taxon>Planctomycetota</taxon>
        <taxon>Planctomycetia</taxon>
        <taxon>Pirellulales</taxon>
        <taxon>Lacipirellulaceae</taxon>
        <taxon>Posidoniimonas</taxon>
    </lineage>
</organism>
<evidence type="ECO:0000313" key="8">
    <source>
        <dbReference type="EMBL" id="TWT37881.1"/>
    </source>
</evidence>
<evidence type="ECO:0000256" key="7">
    <source>
        <dbReference type="RuleBase" id="RU003879"/>
    </source>
</evidence>
<evidence type="ECO:0000256" key="6">
    <source>
        <dbReference type="ARBA" id="ARBA00023136"/>
    </source>
</evidence>
<evidence type="ECO:0000313" key="9">
    <source>
        <dbReference type="Proteomes" id="UP000316714"/>
    </source>
</evidence>
<keyword evidence="5" id="KW-1133">Transmembrane helix</keyword>
<accession>A0A5C5VIE3</accession>
<dbReference type="GO" id="GO:0022857">
    <property type="term" value="F:transmembrane transporter activity"/>
    <property type="evidence" value="ECO:0007669"/>
    <property type="project" value="InterPro"/>
</dbReference>
<comment type="similarity">
    <text evidence="2 7">Belongs to the ExbD/TolR family.</text>
</comment>
<keyword evidence="3" id="KW-1003">Cell membrane</keyword>
<dbReference type="AlphaFoldDB" id="A0A5C5VIE3"/>
<evidence type="ECO:0000256" key="3">
    <source>
        <dbReference type="ARBA" id="ARBA00022475"/>
    </source>
</evidence>
<dbReference type="PANTHER" id="PTHR30558">
    <property type="entry name" value="EXBD MEMBRANE COMPONENT OF PMF-DRIVEN MACROMOLECULE IMPORT SYSTEM"/>
    <property type="match status" value="1"/>
</dbReference>
<keyword evidence="6" id="KW-0472">Membrane</keyword>
<dbReference type="Pfam" id="PF02472">
    <property type="entry name" value="ExbD"/>
    <property type="match status" value="1"/>
</dbReference>
<dbReference type="Proteomes" id="UP000316714">
    <property type="component" value="Unassembled WGS sequence"/>
</dbReference>
<reference evidence="8 9" key="1">
    <citation type="submission" date="2019-02" db="EMBL/GenBank/DDBJ databases">
        <title>Deep-cultivation of Planctomycetes and their phenomic and genomic characterization uncovers novel biology.</title>
        <authorList>
            <person name="Wiegand S."/>
            <person name="Jogler M."/>
            <person name="Boedeker C."/>
            <person name="Pinto D."/>
            <person name="Vollmers J."/>
            <person name="Rivas-Marin E."/>
            <person name="Kohn T."/>
            <person name="Peeters S.H."/>
            <person name="Heuer A."/>
            <person name="Rast P."/>
            <person name="Oberbeckmann S."/>
            <person name="Bunk B."/>
            <person name="Jeske O."/>
            <person name="Meyerdierks A."/>
            <person name="Storesund J.E."/>
            <person name="Kallscheuer N."/>
            <person name="Luecker S."/>
            <person name="Lage O.M."/>
            <person name="Pohl T."/>
            <person name="Merkel B.J."/>
            <person name="Hornburger P."/>
            <person name="Mueller R.-W."/>
            <person name="Bruemmer F."/>
            <person name="Labrenz M."/>
            <person name="Spormann A.M."/>
            <person name="Op Den Camp H."/>
            <person name="Overmann J."/>
            <person name="Amann R."/>
            <person name="Jetten M.S.M."/>
            <person name="Mascher T."/>
            <person name="Medema M.H."/>
            <person name="Devos D.P."/>
            <person name="Kaster A.-K."/>
            <person name="Ovreas L."/>
            <person name="Rohde M."/>
            <person name="Galperin M.Y."/>
            <person name="Jogler C."/>
        </authorList>
    </citation>
    <scope>NUCLEOTIDE SEQUENCE [LARGE SCALE GENOMIC DNA]</scope>
    <source>
        <strain evidence="8 9">KOR34</strain>
    </source>
</reference>
<evidence type="ECO:0000256" key="2">
    <source>
        <dbReference type="ARBA" id="ARBA00005811"/>
    </source>
</evidence>
<keyword evidence="7" id="KW-0653">Protein transport</keyword>
<protein>
    <submittedName>
        <fullName evidence="8">Biopolymer transport protein ExbD/TolR</fullName>
    </submittedName>
</protein>
<dbReference type="RefSeq" id="WP_146565185.1">
    <property type="nucleotide sequence ID" value="NZ_SIHJ01000001.1"/>
</dbReference>
<sequence length="148" mass="15952">MRTSWRPATHSQPTLGASMTPMIDVVFLLLIFFVCTASFQPVEALLPGDLLISGAGSIDAPPEEQPQLERVVIHAKLVGDAVAWRVNEADCPTDQRLRDLLAQLAGIDSSLPVVIDPDRRVQLGRVIDGFDAARSAGFTDVKFAASVD</sequence>
<evidence type="ECO:0000256" key="5">
    <source>
        <dbReference type="ARBA" id="ARBA00022989"/>
    </source>
</evidence>
<dbReference type="PANTHER" id="PTHR30558:SF3">
    <property type="entry name" value="BIOPOLYMER TRANSPORT PROTEIN EXBD-RELATED"/>
    <property type="match status" value="1"/>
</dbReference>
<comment type="caution">
    <text evidence="8">The sequence shown here is derived from an EMBL/GenBank/DDBJ whole genome shotgun (WGS) entry which is preliminary data.</text>
</comment>
<dbReference type="GO" id="GO:0015031">
    <property type="term" value="P:protein transport"/>
    <property type="evidence" value="ECO:0007669"/>
    <property type="project" value="UniProtKB-KW"/>
</dbReference>
<dbReference type="Gene3D" id="3.30.420.270">
    <property type="match status" value="1"/>
</dbReference>
<evidence type="ECO:0000256" key="4">
    <source>
        <dbReference type="ARBA" id="ARBA00022692"/>
    </source>
</evidence>
<dbReference type="EMBL" id="SIHJ01000001">
    <property type="protein sequence ID" value="TWT37881.1"/>
    <property type="molecule type" value="Genomic_DNA"/>
</dbReference>
<gene>
    <name evidence="8" type="ORF">KOR34_28470</name>
</gene>